<proteinExistence type="predicted"/>
<dbReference type="InterPro" id="IPR021443">
    <property type="entry name" value="DUF3093"/>
</dbReference>
<feature type="transmembrane region" description="Helical" evidence="1">
    <location>
        <begin position="51"/>
        <end position="76"/>
    </location>
</feature>
<gene>
    <name evidence="2" type="ORF">ACFQGU_10190</name>
</gene>
<evidence type="ECO:0000313" key="3">
    <source>
        <dbReference type="Proteomes" id="UP001596138"/>
    </source>
</evidence>
<dbReference type="Proteomes" id="UP001596138">
    <property type="component" value="Unassembled WGS sequence"/>
</dbReference>
<dbReference type="Pfam" id="PF11292">
    <property type="entry name" value="DUF3093"/>
    <property type="match status" value="1"/>
</dbReference>
<keyword evidence="1" id="KW-1133">Transmembrane helix</keyword>
<dbReference type="EMBL" id="JBHSTI010000008">
    <property type="protein sequence ID" value="MFC6238249.1"/>
    <property type="molecule type" value="Genomic_DNA"/>
</dbReference>
<evidence type="ECO:0000313" key="2">
    <source>
        <dbReference type="EMBL" id="MFC6238249.1"/>
    </source>
</evidence>
<keyword evidence="1" id="KW-0812">Transmembrane</keyword>
<protein>
    <submittedName>
        <fullName evidence="2">DUF3093 domain-containing protein</fullName>
    </submittedName>
</protein>
<accession>A0ABW1T1T9</accession>
<reference evidence="3" key="1">
    <citation type="journal article" date="2019" name="Int. J. Syst. Evol. Microbiol.">
        <title>The Global Catalogue of Microorganisms (GCM) 10K type strain sequencing project: providing services to taxonomists for standard genome sequencing and annotation.</title>
        <authorList>
            <consortium name="The Broad Institute Genomics Platform"/>
            <consortium name="The Broad Institute Genome Sequencing Center for Infectious Disease"/>
            <person name="Wu L."/>
            <person name="Ma J."/>
        </authorList>
    </citation>
    <scope>NUCLEOTIDE SEQUENCE [LARGE SCALE GENOMIC DNA]</scope>
    <source>
        <strain evidence="3">CGMCC 4.7317</strain>
    </source>
</reference>
<sequence>MASTQPTAEGLDGSVVAYRERLHAPWWMWLLGTVLMLTLGVAYGFRLGAVAGVITFVVAEAVLAALLLVTAPLVVVDDAVLRAGRARLPLRHVGRVAVFDAARTRDARGTRGDKRAYLCLRGWVPASVLVEVDDPDDPHPYWLVSTRRGRELAPVLAAARDAARDVAG</sequence>
<keyword evidence="3" id="KW-1185">Reference proteome</keyword>
<organism evidence="2 3">
    <name type="scientific">Longivirga aurantiaca</name>
    <dbReference type="NCBI Taxonomy" id="1837743"/>
    <lineage>
        <taxon>Bacteria</taxon>
        <taxon>Bacillati</taxon>
        <taxon>Actinomycetota</taxon>
        <taxon>Actinomycetes</taxon>
        <taxon>Sporichthyales</taxon>
        <taxon>Sporichthyaceae</taxon>
        <taxon>Longivirga</taxon>
    </lineage>
</organism>
<feature type="transmembrane region" description="Helical" evidence="1">
    <location>
        <begin position="26"/>
        <end position="45"/>
    </location>
</feature>
<evidence type="ECO:0000256" key="1">
    <source>
        <dbReference type="SAM" id="Phobius"/>
    </source>
</evidence>
<name>A0ABW1T1T9_9ACTN</name>
<dbReference type="RefSeq" id="WP_386766299.1">
    <property type="nucleotide sequence ID" value="NZ_JBHSTI010000008.1"/>
</dbReference>
<keyword evidence="1" id="KW-0472">Membrane</keyword>
<comment type="caution">
    <text evidence="2">The sequence shown here is derived from an EMBL/GenBank/DDBJ whole genome shotgun (WGS) entry which is preliminary data.</text>
</comment>